<dbReference type="Proteomes" id="UP001209654">
    <property type="component" value="Unassembled WGS sequence"/>
</dbReference>
<gene>
    <name evidence="10" type="primary">rbsC</name>
    <name evidence="10" type="ORF">AHIS1636_03430</name>
</gene>
<evidence type="ECO:0000256" key="1">
    <source>
        <dbReference type="ARBA" id="ARBA00004651"/>
    </source>
</evidence>
<feature type="transmembrane region" description="Helical" evidence="9">
    <location>
        <begin position="271"/>
        <end position="287"/>
    </location>
</feature>
<feature type="compositionally biased region" description="Low complexity" evidence="8">
    <location>
        <begin position="17"/>
        <end position="26"/>
    </location>
</feature>
<keyword evidence="2" id="KW-0813">Transport</keyword>
<feature type="transmembrane region" description="Helical" evidence="9">
    <location>
        <begin position="240"/>
        <end position="259"/>
    </location>
</feature>
<keyword evidence="4" id="KW-0997">Cell inner membrane</keyword>
<keyword evidence="6 9" id="KW-1133">Transmembrane helix</keyword>
<feature type="transmembrane region" description="Helical" evidence="9">
    <location>
        <begin position="76"/>
        <end position="95"/>
    </location>
</feature>
<dbReference type="RefSeq" id="WP_264794066.1">
    <property type="nucleotide sequence ID" value="NZ_BRVS01000001.1"/>
</dbReference>
<evidence type="ECO:0000256" key="3">
    <source>
        <dbReference type="ARBA" id="ARBA00022475"/>
    </source>
</evidence>
<proteinExistence type="predicted"/>
<dbReference type="Pfam" id="PF02653">
    <property type="entry name" value="BPD_transp_2"/>
    <property type="match status" value="1"/>
</dbReference>
<comment type="subcellular location">
    <subcellularLocation>
        <location evidence="1">Cell membrane</location>
        <topology evidence="1">Multi-pass membrane protein</topology>
    </subcellularLocation>
</comment>
<dbReference type="EMBL" id="BRVS01000001">
    <property type="protein sequence ID" value="GLB65904.1"/>
    <property type="molecule type" value="Genomic_DNA"/>
</dbReference>
<keyword evidence="3" id="KW-1003">Cell membrane</keyword>
<accession>A0ABQ5MPI9</accession>
<evidence type="ECO:0000256" key="5">
    <source>
        <dbReference type="ARBA" id="ARBA00022692"/>
    </source>
</evidence>
<dbReference type="InterPro" id="IPR001851">
    <property type="entry name" value="ABC_transp_permease"/>
</dbReference>
<evidence type="ECO:0000256" key="9">
    <source>
        <dbReference type="SAM" id="Phobius"/>
    </source>
</evidence>
<comment type="caution">
    <text evidence="10">The sequence shown here is derived from an EMBL/GenBank/DDBJ whole genome shotgun (WGS) entry which is preliminary data.</text>
</comment>
<keyword evidence="5 9" id="KW-0812">Transmembrane</keyword>
<feature type="transmembrane region" description="Helical" evidence="9">
    <location>
        <begin position="188"/>
        <end position="209"/>
    </location>
</feature>
<evidence type="ECO:0000256" key="7">
    <source>
        <dbReference type="ARBA" id="ARBA00023136"/>
    </source>
</evidence>
<evidence type="ECO:0000313" key="11">
    <source>
        <dbReference type="Proteomes" id="UP001209654"/>
    </source>
</evidence>
<feature type="transmembrane region" description="Helical" evidence="9">
    <location>
        <begin position="45"/>
        <end position="64"/>
    </location>
</feature>
<sequence>MNTAQKTRVENKASKSPLPGNGPAAAAGKRRYVPGLGPIKSGGTIIGFVLLVAAFGMMRPDVFLTFGNLRNVLEQVAILAIIAAVQTVVMVVGNFDLSVGATASLSGAIVAQLLIAGQGTAAAVAGALVVGALVGAVNGYLTAYLKLSAFVATLATMTSVSGLAFITTDGTTLFGLPQGFMSLGQGRWFNLPIPIFMAVAVALVVWFVLRNTTIGRRWHAVGGNAEVAKLSGVNVNRVRFLAFVVAGVGAALAGVVLTSRLASATATSGDSYMLLAIAAVFLGMTISKEGTANIGGTLIGVGILGVLSNGLNIIGVSTYVQQFLTGVIIIAAVAFSRLGNKGAS</sequence>
<dbReference type="CDD" id="cd06579">
    <property type="entry name" value="TM_PBP1_transp_AraH_like"/>
    <property type="match status" value="1"/>
</dbReference>
<evidence type="ECO:0000256" key="2">
    <source>
        <dbReference type="ARBA" id="ARBA00022448"/>
    </source>
</evidence>
<feature type="transmembrane region" description="Helical" evidence="9">
    <location>
        <begin position="149"/>
        <end position="168"/>
    </location>
</feature>
<evidence type="ECO:0000256" key="8">
    <source>
        <dbReference type="SAM" id="MobiDB-lite"/>
    </source>
</evidence>
<dbReference type="PANTHER" id="PTHR32196:SF21">
    <property type="entry name" value="ABC TRANSPORTER PERMEASE PROTEIN YPHD-RELATED"/>
    <property type="match status" value="1"/>
</dbReference>
<feature type="region of interest" description="Disordered" evidence="8">
    <location>
        <begin position="1"/>
        <end position="26"/>
    </location>
</feature>
<feature type="transmembrane region" description="Helical" evidence="9">
    <location>
        <begin position="294"/>
        <end position="314"/>
    </location>
</feature>
<name>A0ABQ5MPI9_9MICC</name>
<feature type="transmembrane region" description="Helical" evidence="9">
    <location>
        <begin position="320"/>
        <end position="338"/>
    </location>
</feature>
<keyword evidence="11" id="KW-1185">Reference proteome</keyword>
<feature type="transmembrane region" description="Helical" evidence="9">
    <location>
        <begin position="115"/>
        <end position="137"/>
    </location>
</feature>
<reference evidence="10 11" key="1">
    <citation type="journal article" date="2023" name="Int. J. Syst. Evol. Microbiol.">
        <title>Arthrobacter mangrovi sp. nov., an actinobacterium isolated from the rhizosphere of a mangrove.</title>
        <authorList>
            <person name="Hamada M."/>
            <person name="Saitou S."/>
            <person name="Enomoto N."/>
            <person name="Nanri K."/>
            <person name="Hidaka K."/>
            <person name="Miura T."/>
            <person name="Tamura T."/>
        </authorList>
    </citation>
    <scope>NUCLEOTIDE SEQUENCE [LARGE SCALE GENOMIC DNA]</scope>
    <source>
        <strain evidence="10 11">NBRC 112813</strain>
    </source>
</reference>
<evidence type="ECO:0000256" key="4">
    <source>
        <dbReference type="ARBA" id="ARBA00022519"/>
    </source>
</evidence>
<evidence type="ECO:0000256" key="6">
    <source>
        <dbReference type="ARBA" id="ARBA00022989"/>
    </source>
</evidence>
<protein>
    <submittedName>
        <fullName evidence="10">Dolichyl-phosphate beta-glucosyltransferase</fullName>
    </submittedName>
</protein>
<keyword evidence="7 9" id="KW-0472">Membrane</keyword>
<evidence type="ECO:0000313" key="10">
    <source>
        <dbReference type="EMBL" id="GLB65904.1"/>
    </source>
</evidence>
<organism evidence="10 11">
    <name type="scientific">Arthrobacter mangrovi</name>
    <dbReference type="NCBI Taxonomy" id="2966350"/>
    <lineage>
        <taxon>Bacteria</taxon>
        <taxon>Bacillati</taxon>
        <taxon>Actinomycetota</taxon>
        <taxon>Actinomycetes</taxon>
        <taxon>Micrococcales</taxon>
        <taxon>Micrococcaceae</taxon>
        <taxon>Arthrobacter</taxon>
    </lineage>
</organism>
<dbReference type="PANTHER" id="PTHR32196">
    <property type="entry name" value="ABC TRANSPORTER PERMEASE PROTEIN YPHD-RELATED-RELATED"/>
    <property type="match status" value="1"/>
</dbReference>